<feature type="compositionally biased region" description="Basic and acidic residues" evidence="1">
    <location>
        <begin position="62"/>
        <end position="82"/>
    </location>
</feature>
<dbReference type="AlphaFoldDB" id="A0AAN8P3X1"/>
<evidence type="ECO:0000256" key="1">
    <source>
        <dbReference type="SAM" id="MobiDB-lite"/>
    </source>
</evidence>
<evidence type="ECO:0000313" key="2">
    <source>
        <dbReference type="EMBL" id="KAK6619743.1"/>
    </source>
</evidence>
<accession>A0AAN8P3X1</accession>
<gene>
    <name evidence="2" type="ORF">RUM43_012503</name>
</gene>
<reference evidence="2 3" key="1">
    <citation type="submission" date="2023-10" db="EMBL/GenBank/DDBJ databases">
        <title>Genomes of two closely related lineages of the louse Polyplax serrata with different host specificities.</title>
        <authorList>
            <person name="Martinu J."/>
            <person name="Tarabai H."/>
            <person name="Stefka J."/>
            <person name="Hypsa V."/>
        </authorList>
    </citation>
    <scope>NUCLEOTIDE SEQUENCE [LARGE SCALE GENOMIC DNA]</scope>
    <source>
        <strain evidence="2">HR10_N</strain>
    </source>
</reference>
<proteinExistence type="predicted"/>
<dbReference type="EMBL" id="JAWJWE010000040">
    <property type="protein sequence ID" value="KAK6619743.1"/>
    <property type="molecule type" value="Genomic_DNA"/>
</dbReference>
<feature type="region of interest" description="Disordered" evidence="1">
    <location>
        <begin position="56"/>
        <end position="88"/>
    </location>
</feature>
<evidence type="ECO:0000313" key="3">
    <source>
        <dbReference type="Proteomes" id="UP001372834"/>
    </source>
</evidence>
<comment type="caution">
    <text evidence="2">The sequence shown here is derived from an EMBL/GenBank/DDBJ whole genome shotgun (WGS) entry which is preliminary data.</text>
</comment>
<dbReference type="Proteomes" id="UP001372834">
    <property type="component" value="Unassembled WGS sequence"/>
</dbReference>
<sequence>MSAPRPMNQNKSDDKDTQSNQTFKRHISKTRQQGNTKRHLKLIACRKVQNLVPNKIQVKVTQKNEDEGRRSNSRQTEEKRQPTELMKSDQSIYFLAPYDRMITVCVRINNYKKNAIVEATRPKKSECRISED</sequence>
<feature type="region of interest" description="Disordered" evidence="1">
    <location>
        <begin position="1"/>
        <end position="38"/>
    </location>
</feature>
<protein>
    <submittedName>
        <fullName evidence="2">Uncharacterized protein</fullName>
    </submittedName>
</protein>
<name>A0AAN8P3X1_POLSC</name>
<organism evidence="2 3">
    <name type="scientific">Polyplax serrata</name>
    <name type="common">Common mouse louse</name>
    <dbReference type="NCBI Taxonomy" id="468196"/>
    <lineage>
        <taxon>Eukaryota</taxon>
        <taxon>Metazoa</taxon>
        <taxon>Ecdysozoa</taxon>
        <taxon>Arthropoda</taxon>
        <taxon>Hexapoda</taxon>
        <taxon>Insecta</taxon>
        <taxon>Pterygota</taxon>
        <taxon>Neoptera</taxon>
        <taxon>Paraneoptera</taxon>
        <taxon>Psocodea</taxon>
        <taxon>Troctomorpha</taxon>
        <taxon>Phthiraptera</taxon>
        <taxon>Anoplura</taxon>
        <taxon>Polyplacidae</taxon>
        <taxon>Polyplax</taxon>
    </lineage>
</organism>